<proteinExistence type="predicted"/>
<evidence type="ECO:0000313" key="1">
    <source>
        <dbReference type="EMBL" id="GIH44779.1"/>
    </source>
</evidence>
<name>A0ABQ4GCH9_9ACTN</name>
<keyword evidence="2" id="KW-1185">Reference proteome</keyword>
<gene>
    <name evidence="1" type="ORF">Mco01_77790</name>
</gene>
<dbReference type="EMBL" id="BOOC01000076">
    <property type="protein sequence ID" value="GIH44779.1"/>
    <property type="molecule type" value="Genomic_DNA"/>
</dbReference>
<accession>A0ABQ4GCH9</accession>
<organism evidence="1 2">
    <name type="scientific">Microbispora corallina</name>
    <dbReference type="NCBI Taxonomy" id="83302"/>
    <lineage>
        <taxon>Bacteria</taxon>
        <taxon>Bacillati</taxon>
        <taxon>Actinomycetota</taxon>
        <taxon>Actinomycetes</taxon>
        <taxon>Streptosporangiales</taxon>
        <taxon>Streptosporangiaceae</taxon>
        <taxon>Microbispora</taxon>
    </lineage>
</organism>
<evidence type="ECO:0000313" key="2">
    <source>
        <dbReference type="Proteomes" id="UP000603904"/>
    </source>
</evidence>
<dbReference type="Proteomes" id="UP000603904">
    <property type="component" value="Unassembled WGS sequence"/>
</dbReference>
<sequence>MVGPAFVAAVQAAAAGQPGDGPLHDPAVPAQALAGLDPAAGEARDDAPTAEEGAQVGIVITLVAVELCRPSAAGPRRERIGGIPRTSGSKAWLSWVLAAPIPTEIGRPLRSMIMWIFEPLLPRSSRFRAVRSPLLPLAR</sequence>
<comment type="caution">
    <text evidence="1">The sequence shown here is derived from an EMBL/GenBank/DDBJ whole genome shotgun (WGS) entry which is preliminary data.</text>
</comment>
<protein>
    <submittedName>
        <fullName evidence="1">Uncharacterized protein</fullName>
    </submittedName>
</protein>
<reference evidence="1 2" key="1">
    <citation type="submission" date="2021-01" db="EMBL/GenBank/DDBJ databases">
        <title>Whole genome shotgun sequence of Microbispora corallina NBRC 16416.</title>
        <authorList>
            <person name="Komaki H."/>
            <person name="Tamura T."/>
        </authorList>
    </citation>
    <scope>NUCLEOTIDE SEQUENCE [LARGE SCALE GENOMIC DNA]</scope>
    <source>
        <strain evidence="1 2">NBRC 16416</strain>
    </source>
</reference>